<dbReference type="Pfam" id="PF12680">
    <property type="entry name" value="SnoaL_2"/>
    <property type="match status" value="1"/>
</dbReference>
<dbReference type="KEGG" id="meiy:MIN45_P0641"/>
<dbReference type="InterPro" id="IPR037401">
    <property type="entry name" value="SnoaL-like"/>
</dbReference>
<protein>
    <recommendedName>
        <fullName evidence="1">SnoaL-like domain-containing protein</fullName>
    </recommendedName>
</protein>
<keyword evidence="3" id="KW-1185">Reference proteome</keyword>
<dbReference type="SUPFAM" id="SSF54427">
    <property type="entry name" value="NTF2-like"/>
    <property type="match status" value="1"/>
</dbReference>
<evidence type="ECO:0000313" key="3">
    <source>
        <dbReference type="Proteomes" id="UP001321450"/>
    </source>
</evidence>
<dbReference type="Proteomes" id="UP001321450">
    <property type="component" value="Chromosome"/>
</dbReference>
<dbReference type="EMBL" id="AP024718">
    <property type="protein sequence ID" value="BCX88272.1"/>
    <property type="molecule type" value="Genomic_DNA"/>
</dbReference>
<reference evidence="3" key="1">
    <citation type="journal article" date="2024" name="Int. J. Syst. Evol. Microbiol.">
        <title>Methylomarinovum tepidoasis sp. nov., a moderately thermophilic methanotroph of the family Methylothermaceae isolated from a deep-sea hydrothermal field.</title>
        <authorList>
            <person name="Hirayama H."/>
            <person name="Takaki Y."/>
            <person name="Abe M."/>
            <person name="Miyazaki M."/>
            <person name="Uematsu K."/>
            <person name="Matsui Y."/>
            <person name="Takai K."/>
        </authorList>
    </citation>
    <scope>NUCLEOTIDE SEQUENCE [LARGE SCALE GENOMIC DNA]</scope>
    <source>
        <strain evidence="3">IN45</strain>
    </source>
</reference>
<dbReference type="AlphaFoldDB" id="A0AAU9C482"/>
<dbReference type="InterPro" id="IPR032710">
    <property type="entry name" value="NTF2-like_dom_sf"/>
</dbReference>
<name>A0AAU9C482_9GAMM</name>
<sequence length="119" mass="13278">MTLTPETATAFARDWIAAWNARDLARILCHYAEDVHVTSPVAAHLTGRADVHGKPALAAYFRIGLAHYPNLHFRLEHVFWGDASLVLGYVNQDAVHAAEFMRLDERGQVVRMIAHYAAA</sequence>
<accession>A0AAU9C482</accession>
<gene>
    <name evidence="2" type="ORF">MIN45_P0641</name>
</gene>
<feature type="domain" description="SnoaL-like" evidence="1">
    <location>
        <begin position="12"/>
        <end position="115"/>
    </location>
</feature>
<evidence type="ECO:0000313" key="2">
    <source>
        <dbReference type="EMBL" id="BCX88272.1"/>
    </source>
</evidence>
<dbReference type="Gene3D" id="3.10.450.50">
    <property type="match status" value="1"/>
</dbReference>
<proteinExistence type="predicted"/>
<evidence type="ECO:0000259" key="1">
    <source>
        <dbReference type="Pfam" id="PF12680"/>
    </source>
</evidence>
<dbReference type="RefSeq" id="WP_286293376.1">
    <property type="nucleotide sequence ID" value="NZ_AP024718.1"/>
</dbReference>
<organism evidence="2 3">
    <name type="scientific">Methylomarinovum tepidoasis</name>
    <dbReference type="NCBI Taxonomy" id="2840183"/>
    <lineage>
        <taxon>Bacteria</taxon>
        <taxon>Pseudomonadati</taxon>
        <taxon>Pseudomonadota</taxon>
        <taxon>Gammaproteobacteria</taxon>
        <taxon>Methylococcales</taxon>
        <taxon>Methylothermaceae</taxon>
        <taxon>Methylomarinovum</taxon>
    </lineage>
</organism>